<keyword evidence="4" id="KW-1015">Disulfide bond</keyword>
<dbReference type="RefSeq" id="WP_201874165.1">
    <property type="nucleotide sequence ID" value="NZ_JAERRF010000005.1"/>
</dbReference>
<feature type="region of interest" description="Disordered" evidence="6">
    <location>
        <begin position="1"/>
        <end position="31"/>
    </location>
</feature>
<dbReference type="EMBL" id="JAERRF010000005">
    <property type="protein sequence ID" value="MBL1097091.1"/>
    <property type="molecule type" value="Genomic_DNA"/>
</dbReference>
<keyword evidence="2" id="KW-0732">Signal</keyword>
<feature type="compositionally biased region" description="Polar residues" evidence="6">
    <location>
        <begin position="55"/>
        <end position="66"/>
    </location>
</feature>
<comment type="similarity">
    <text evidence="1">Belongs to the thioredoxin family. DsbA subfamily.</text>
</comment>
<feature type="transmembrane region" description="Helical" evidence="7">
    <location>
        <begin position="32"/>
        <end position="53"/>
    </location>
</feature>
<feature type="compositionally biased region" description="Basic and acidic residues" evidence="6">
    <location>
        <begin position="1"/>
        <end position="24"/>
    </location>
</feature>
<evidence type="ECO:0000256" key="4">
    <source>
        <dbReference type="ARBA" id="ARBA00023157"/>
    </source>
</evidence>
<reference evidence="9 10" key="1">
    <citation type="submission" date="2021-01" db="EMBL/GenBank/DDBJ databases">
        <title>WGS of actinomycetes isolated from Thailand.</title>
        <authorList>
            <person name="Thawai C."/>
        </authorList>
    </citation>
    <scope>NUCLEOTIDE SEQUENCE [LARGE SCALE GENOMIC DNA]</scope>
    <source>
        <strain evidence="9 10">CA1R205</strain>
    </source>
</reference>
<dbReference type="PANTHER" id="PTHR13887:SF14">
    <property type="entry name" value="DISULFIDE BOND FORMATION PROTEIN D"/>
    <property type="match status" value="1"/>
</dbReference>
<evidence type="ECO:0000256" key="2">
    <source>
        <dbReference type="ARBA" id="ARBA00022729"/>
    </source>
</evidence>
<dbReference type="Proteomes" id="UP000634229">
    <property type="component" value="Unassembled WGS sequence"/>
</dbReference>
<evidence type="ECO:0000256" key="7">
    <source>
        <dbReference type="SAM" id="Phobius"/>
    </source>
</evidence>
<evidence type="ECO:0000259" key="8">
    <source>
        <dbReference type="Pfam" id="PF13462"/>
    </source>
</evidence>
<accession>A0ABS1NB77</accession>
<keyword evidence="10" id="KW-1185">Reference proteome</keyword>
<sequence length="264" mass="28590">MSQKNREGKRSARERLREQREKDRARNKRKRTMGAVGAVVAVLAVAAGVGMFASNATKDSGKSGSSVEPPRGAVGKGRMVIETGKSAKPGRPAPSTLNVYEDFRCPGCKQFEDVFRTALHDLQDIGRLKVRYHLVTIIDGNMGGIGSLHSANAAACAQDAGKFRAYHDVLYKHQPDETRDTYANKNRLIKLAGTVPGLDTPAFRSCVKDGRHNGWVKKSSDSFNHSGFASTPTVLLNGKSIYGKPDKPLSPNKLKRMVAAAARG</sequence>
<protein>
    <submittedName>
        <fullName evidence="9">Thioredoxin domain-containing protein</fullName>
    </submittedName>
</protein>
<name>A0ABS1NB77_9ACTN</name>
<keyword evidence="7" id="KW-0812">Transmembrane</keyword>
<dbReference type="InterPro" id="IPR012336">
    <property type="entry name" value="Thioredoxin-like_fold"/>
</dbReference>
<dbReference type="InterPro" id="IPR036249">
    <property type="entry name" value="Thioredoxin-like_sf"/>
</dbReference>
<feature type="domain" description="Thioredoxin-like fold" evidence="8">
    <location>
        <begin position="93"/>
        <end position="258"/>
    </location>
</feature>
<keyword evidence="5" id="KW-0676">Redox-active center</keyword>
<proteinExistence type="inferred from homology"/>
<feature type="region of interest" description="Disordered" evidence="6">
    <location>
        <begin position="55"/>
        <end position="95"/>
    </location>
</feature>
<evidence type="ECO:0000256" key="5">
    <source>
        <dbReference type="ARBA" id="ARBA00023284"/>
    </source>
</evidence>
<evidence type="ECO:0000256" key="6">
    <source>
        <dbReference type="SAM" id="MobiDB-lite"/>
    </source>
</evidence>
<keyword evidence="7" id="KW-0472">Membrane</keyword>
<organism evidence="9 10">
    <name type="scientific">Streptomyces coffeae</name>
    <dbReference type="NCBI Taxonomy" id="621382"/>
    <lineage>
        <taxon>Bacteria</taxon>
        <taxon>Bacillati</taxon>
        <taxon>Actinomycetota</taxon>
        <taxon>Actinomycetes</taxon>
        <taxon>Kitasatosporales</taxon>
        <taxon>Streptomycetaceae</taxon>
        <taxon>Streptomyces</taxon>
    </lineage>
</organism>
<dbReference type="Gene3D" id="3.40.30.10">
    <property type="entry name" value="Glutaredoxin"/>
    <property type="match status" value="1"/>
</dbReference>
<evidence type="ECO:0000256" key="1">
    <source>
        <dbReference type="ARBA" id="ARBA00005791"/>
    </source>
</evidence>
<dbReference type="PANTHER" id="PTHR13887">
    <property type="entry name" value="GLUTATHIONE S-TRANSFERASE KAPPA"/>
    <property type="match status" value="1"/>
</dbReference>
<keyword evidence="3" id="KW-0560">Oxidoreductase</keyword>
<evidence type="ECO:0000313" key="9">
    <source>
        <dbReference type="EMBL" id="MBL1097091.1"/>
    </source>
</evidence>
<dbReference type="Pfam" id="PF13462">
    <property type="entry name" value="Thioredoxin_4"/>
    <property type="match status" value="1"/>
</dbReference>
<dbReference type="SUPFAM" id="SSF52833">
    <property type="entry name" value="Thioredoxin-like"/>
    <property type="match status" value="1"/>
</dbReference>
<evidence type="ECO:0000313" key="10">
    <source>
        <dbReference type="Proteomes" id="UP000634229"/>
    </source>
</evidence>
<comment type="caution">
    <text evidence="9">The sequence shown here is derived from an EMBL/GenBank/DDBJ whole genome shotgun (WGS) entry which is preliminary data.</text>
</comment>
<keyword evidence="7" id="KW-1133">Transmembrane helix</keyword>
<evidence type="ECO:0000256" key="3">
    <source>
        <dbReference type="ARBA" id="ARBA00023002"/>
    </source>
</evidence>
<gene>
    <name evidence="9" type="ORF">JK363_10470</name>
</gene>